<sequence>MTVGATGPVVVNEFAKLRHLRVGLVAGLMVLGTVALTLLSTVTSTEFADPATRTWDVPLAGLSLAVPMVSPLLLAVVASRMVDIEHQGNGWLLGSTSGVTPGALCRAKLLTAATVVVAATVVTHLAVWALGRLAGIDAPVPVGLWAGFAVTSLAVNLVVLALHLVLSAKVDNQLVALGIGLLGTVVAVFGSGFPAWFAHATPWGYYSLVAVAGYEGEHLVTTAPSYPSVLVLVGLAAALFVLVTSRFDRQEARS</sequence>
<dbReference type="Proteomes" id="UP000252770">
    <property type="component" value="Unassembled WGS sequence"/>
</dbReference>
<evidence type="ECO:0000256" key="1">
    <source>
        <dbReference type="SAM" id="Phobius"/>
    </source>
</evidence>
<feature type="transmembrane region" description="Helical" evidence="1">
    <location>
        <begin position="20"/>
        <end position="39"/>
    </location>
</feature>
<dbReference type="AlphaFoldDB" id="A0A367YX66"/>
<comment type="caution">
    <text evidence="2">The sequence shown here is derived from an EMBL/GenBank/DDBJ whole genome shotgun (WGS) entry which is preliminary data.</text>
</comment>
<feature type="transmembrane region" description="Helical" evidence="1">
    <location>
        <begin position="59"/>
        <end position="78"/>
    </location>
</feature>
<accession>A0A367YX66</accession>
<name>A0A367YX66_9ACTN</name>
<dbReference type="EMBL" id="QOUI01000003">
    <property type="protein sequence ID" value="RCK70493.1"/>
    <property type="molecule type" value="Genomic_DNA"/>
</dbReference>
<organism evidence="2 3">
    <name type="scientific">Desertihabitans brevis</name>
    <dbReference type="NCBI Taxonomy" id="2268447"/>
    <lineage>
        <taxon>Bacteria</taxon>
        <taxon>Bacillati</taxon>
        <taxon>Actinomycetota</taxon>
        <taxon>Actinomycetes</taxon>
        <taxon>Propionibacteriales</taxon>
        <taxon>Propionibacteriaceae</taxon>
        <taxon>Desertihabitans</taxon>
    </lineage>
</organism>
<gene>
    <name evidence="2" type="ORF">DT076_07250</name>
</gene>
<protein>
    <submittedName>
        <fullName evidence="2">ABC transporter permease</fullName>
    </submittedName>
</protein>
<keyword evidence="1" id="KW-1133">Transmembrane helix</keyword>
<keyword evidence="1" id="KW-0472">Membrane</keyword>
<keyword evidence="1" id="KW-0812">Transmembrane</keyword>
<evidence type="ECO:0000313" key="2">
    <source>
        <dbReference type="EMBL" id="RCK70493.1"/>
    </source>
</evidence>
<reference evidence="2 3" key="1">
    <citation type="submission" date="2018-07" db="EMBL/GenBank/DDBJ databases">
        <title>Desertimonas flava gen. nov. sp. nov.</title>
        <authorList>
            <person name="Liu S."/>
        </authorList>
    </citation>
    <scope>NUCLEOTIDE SEQUENCE [LARGE SCALE GENOMIC DNA]</scope>
    <source>
        <strain evidence="2 3">16Sb5-5</strain>
    </source>
</reference>
<dbReference type="Pfam" id="PF12730">
    <property type="entry name" value="ABC2_membrane_4"/>
    <property type="match status" value="1"/>
</dbReference>
<feature type="transmembrane region" description="Helical" evidence="1">
    <location>
        <begin position="142"/>
        <end position="162"/>
    </location>
</feature>
<keyword evidence="3" id="KW-1185">Reference proteome</keyword>
<feature type="transmembrane region" description="Helical" evidence="1">
    <location>
        <begin position="174"/>
        <end position="197"/>
    </location>
</feature>
<evidence type="ECO:0000313" key="3">
    <source>
        <dbReference type="Proteomes" id="UP000252770"/>
    </source>
</evidence>
<feature type="transmembrane region" description="Helical" evidence="1">
    <location>
        <begin position="109"/>
        <end position="130"/>
    </location>
</feature>
<feature type="transmembrane region" description="Helical" evidence="1">
    <location>
        <begin position="225"/>
        <end position="244"/>
    </location>
</feature>
<proteinExistence type="predicted"/>